<dbReference type="EMBL" id="CM043022">
    <property type="protein sequence ID" value="KAI4456695.1"/>
    <property type="molecule type" value="Genomic_DNA"/>
</dbReference>
<sequence length="430" mass="47951">MACSVLGCVCGKYYFPQRFVMVLLSCLGLIIAFGQRVNLSLIITVMVKPGNKTVSHECEPENITTTTTNTTGSGGAPLFPPMTTLMARWIPKGERATVGGVTFAANSFGIIAGSAFSGLIKIFIGTWESVFYFWGLIGIIWYIFMMLYGYSEPSSHPHILPKEKEFIEANTVKREKKLKPAWGKVLIDPVVWGLIFGQYGHSWLIFFLATNMPKYYKDVLKFDMKRNTMVSSLPYLLQWVASVGSGWAGDWMIKKKGYSVAFIRKSYTTVASVFPSLCLLAMPYCGCQSTFVTILLCLSLFTMGPFYCGLKVNVIDVTINFSGIIMALVNGLGAIAGYVSPYIVGLVAPDNTLYQWKIVMWIIFIGASVTNILYIVMGKATRSKWDMLPEEWDEYKNKLDQEKAEKKAKALEKKAKQQEEKSKKQAGPST</sequence>
<dbReference type="Proteomes" id="UP001056778">
    <property type="component" value="Chromosome 8"/>
</dbReference>
<proteinExistence type="predicted"/>
<accession>A0ACB9SV12</accession>
<evidence type="ECO:0000313" key="1">
    <source>
        <dbReference type="EMBL" id="KAI4456695.1"/>
    </source>
</evidence>
<gene>
    <name evidence="1" type="ORF">MML48_8g00000841</name>
</gene>
<organism evidence="1 2">
    <name type="scientific">Holotrichia oblita</name>
    <name type="common">Chafer beetle</name>
    <dbReference type="NCBI Taxonomy" id="644536"/>
    <lineage>
        <taxon>Eukaryota</taxon>
        <taxon>Metazoa</taxon>
        <taxon>Ecdysozoa</taxon>
        <taxon>Arthropoda</taxon>
        <taxon>Hexapoda</taxon>
        <taxon>Insecta</taxon>
        <taxon>Pterygota</taxon>
        <taxon>Neoptera</taxon>
        <taxon>Endopterygota</taxon>
        <taxon>Coleoptera</taxon>
        <taxon>Polyphaga</taxon>
        <taxon>Scarabaeiformia</taxon>
        <taxon>Scarabaeidae</taxon>
        <taxon>Melolonthinae</taxon>
        <taxon>Holotrichia</taxon>
    </lineage>
</organism>
<comment type="caution">
    <text evidence="1">The sequence shown here is derived from an EMBL/GenBank/DDBJ whole genome shotgun (WGS) entry which is preliminary data.</text>
</comment>
<name>A0ACB9SV12_HOLOL</name>
<keyword evidence="2" id="KW-1185">Reference proteome</keyword>
<reference evidence="1" key="1">
    <citation type="submission" date="2022-04" db="EMBL/GenBank/DDBJ databases">
        <title>Chromosome-scale genome assembly of Holotrichia oblita Faldermann.</title>
        <authorList>
            <person name="Rongchong L."/>
        </authorList>
    </citation>
    <scope>NUCLEOTIDE SEQUENCE</scope>
    <source>
        <strain evidence="1">81SQS9</strain>
    </source>
</reference>
<evidence type="ECO:0000313" key="2">
    <source>
        <dbReference type="Proteomes" id="UP001056778"/>
    </source>
</evidence>
<protein>
    <submittedName>
        <fullName evidence="1">Solute carrier family 17</fullName>
    </submittedName>
</protein>